<keyword evidence="8" id="KW-1071">Ligand-gated ion channel</keyword>
<comment type="caution">
    <text evidence="13">The sequence shown here is derived from an EMBL/GenBank/DDBJ whole genome shotgun (WGS) entry which is preliminary data.</text>
</comment>
<dbReference type="Gene3D" id="2.60.120.10">
    <property type="entry name" value="Jelly Rolls"/>
    <property type="match status" value="1"/>
</dbReference>
<evidence type="ECO:0000256" key="9">
    <source>
        <dbReference type="ARBA" id="ARBA00023303"/>
    </source>
</evidence>
<evidence type="ECO:0000256" key="4">
    <source>
        <dbReference type="ARBA" id="ARBA00022692"/>
    </source>
</evidence>
<evidence type="ECO:0000313" key="13">
    <source>
        <dbReference type="EMBL" id="RLN09370.1"/>
    </source>
</evidence>
<evidence type="ECO:0000256" key="8">
    <source>
        <dbReference type="ARBA" id="ARBA00023286"/>
    </source>
</evidence>
<dbReference type="PANTHER" id="PTHR45651:SF11">
    <property type="entry name" value="CYCLIC NUCLEOTIDE-GATED ION CHANNEL 20, CHLOROPLASTIC-RELATED"/>
    <property type="match status" value="1"/>
</dbReference>
<feature type="domain" description="Cyclic nucleotide-binding" evidence="12">
    <location>
        <begin position="546"/>
        <end position="614"/>
    </location>
</feature>
<dbReference type="InterPro" id="IPR000595">
    <property type="entry name" value="cNMP-bd_dom"/>
</dbReference>
<keyword evidence="9" id="KW-0407">Ion channel</keyword>
<dbReference type="GO" id="GO:0005216">
    <property type="term" value="F:monoatomic ion channel activity"/>
    <property type="evidence" value="ECO:0007669"/>
    <property type="project" value="InterPro"/>
</dbReference>
<dbReference type="PANTHER" id="PTHR45651">
    <property type="entry name" value="CYCLIC NUCLEOTIDE-GATED ION CHANNEL 15-RELATED-RELATED"/>
    <property type="match status" value="1"/>
</dbReference>
<evidence type="ECO:0000256" key="10">
    <source>
        <dbReference type="SAM" id="MobiDB-lite"/>
    </source>
</evidence>
<dbReference type="AlphaFoldDB" id="A0A3L6RVA3"/>
<dbReference type="STRING" id="4540.A0A3L6RVA3"/>
<dbReference type="SUPFAM" id="SSF81324">
    <property type="entry name" value="Voltage-gated potassium channels"/>
    <property type="match status" value="1"/>
</dbReference>
<keyword evidence="5 11" id="KW-1133">Transmembrane helix</keyword>
<evidence type="ECO:0000256" key="3">
    <source>
        <dbReference type="ARBA" id="ARBA00022448"/>
    </source>
</evidence>
<evidence type="ECO:0000259" key="12">
    <source>
        <dbReference type="PROSITE" id="PS50042"/>
    </source>
</evidence>
<dbReference type="OrthoDB" id="421226at2759"/>
<comment type="similarity">
    <text evidence="2">Belongs to the cyclic nucleotide-gated cation channel (TC 1.A.1.5) family.</text>
</comment>
<feature type="compositionally biased region" description="Polar residues" evidence="10">
    <location>
        <begin position="82"/>
        <end position="95"/>
    </location>
</feature>
<comment type="subcellular location">
    <subcellularLocation>
        <location evidence="1">Membrane</location>
        <topology evidence="1">Multi-pass membrane protein</topology>
    </subcellularLocation>
</comment>
<evidence type="ECO:0000256" key="2">
    <source>
        <dbReference type="ARBA" id="ARBA00010486"/>
    </source>
</evidence>
<evidence type="ECO:0000313" key="14">
    <source>
        <dbReference type="Proteomes" id="UP000275267"/>
    </source>
</evidence>
<feature type="region of interest" description="Disordered" evidence="10">
    <location>
        <begin position="75"/>
        <end position="118"/>
    </location>
</feature>
<evidence type="ECO:0000256" key="1">
    <source>
        <dbReference type="ARBA" id="ARBA00004141"/>
    </source>
</evidence>
<evidence type="ECO:0000256" key="6">
    <source>
        <dbReference type="ARBA" id="ARBA00023065"/>
    </source>
</evidence>
<keyword evidence="14" id="KW-1185">Reference proteome</keyword>
<feature type="transmembrane region" description="Helical" evidence="11">
    <location>
        <begin position="303"/>
        <end position="323"/>
    </location>
</feature>
<organism evidence="13 14">
    <name type="scientific">Panicum miliaceum</name>
    <name type="common">Proso millet</name>
    <name type="synonym">Broomcorn millet</name>
    <dbReference type="NCBI Taxonomy" id="4540"/>
    <lineage>
        <taxon>Eukaryota</taxon>
        <taxon>Viridiplantae</taxon>
        <taxon>Streptophyta</taxon>
        <taxon>Embryophyta</taxon>
        <taxon>Tracheophyta</taxon>
        <taxon>Spermatophyta</taxon>
        <taxon>Magnoliopsida</taxon>
        <taxon>Liliopsida</taxon>
        <taxon>Poales</taxon>
        <taxon>Poaceae</taxon>
        <taxon>PACMAD clade</taxon>
        <taxon>Panicoideae</taxon>
        <taxon>Panicodae</taxon>
        <taxon>Paniceae</taxon>
        <taxon>Panicinae</taxon>
        <taxon>Panicum</taxon>
        <taxon>Panicum sect. Panicum</taxon>
    </lineage>
</organism>
<dbReference type="InterPro" id="IPR014710">
    <property type="entry name" value="RmlC-like_jellyroll"/>
</dbReference>
<gene>
    <name evidence="13" type="ORF">C2845_PM11G24290</name>
</gene>
<dbReference type="InterPro" id="IPR005821">
    <property type="entry name" value="Ion_trans_dom"/>
</dbReference>
<feature type="transmembrane region" description="Helical" evidence="11">
    <location>
        <begin position="211"/>
        <end position="233"/>
    </location>
</feature>
<sequence length="735" mass="83920">MKMLASAIILIGSASRAIEIEMKTLIGYKMTDQERDDVPMLLRNVELPRFPLRSTSMCIPVRDDEYEEDTFVPHTGPLFIQPPTQTTSGIPFTSRDTPDRLPRPSQGKPVSKPHAVMPEETGRNRWSYSGQVPKNEHLLMSGPLGQCDNPDCVNCPPACKNKRHFHRGSNALDNKLHNTISGHVGGWKKKIEKILSNIPIMNPHAKVVQQWNQFFVISCLIAIFIDPLFFFLLSVEQDNKCIVLNWDFATALAVVRSVTDAIYFLHMLLQFRLAYVAPESRVVGAGDLVDEPKKVAVHYLRGYFLLDFFVVLPLPQVMILLVIPKYVGLSGANYAKNLLRATVLLQYVPRIIRFVPLLDGQSANGFIFESAWANFVINLLMFVLAGHVVGSCWYLFGLQRVNQCLRDACSASTIPYCDTFIDCGRGIGSGLYRQQWLNDSGAAACFNTGSDATFQYGIYGQAVLLTTEDSAVKRRLEMQLRRRDVEKWMSHRRLPANLRRRVRRAERFTWAATQGVNEEELLSNLPEDIQRDIRRHFFRFLNKVRLFTLMDWPILDAICDKLRQNLYISGSDILYQGGTVDKMVFIVRGKLESVSADGSKAQLQDGDVCGEELLTWYLEHSSVNRDSAKIKFHGMRLVAIRTVRCSTNVEAFVLRASDLEEVTSQFARFLRNPRVQGAIRYESPYWRTIAATRIQVAWRYRKRRLKRAEQSRLNEESYPSYSITAHDSFRRGQWG</sequence>
<dbReference type="PROSITE" id="PS50042">
    <property type="entry name" value="CNMP_BINDING_3"/>
    <property type="match status" value="1"/>
</dbReference>
<dbReference type="CDD" id="cd00038">
    <property type="entry name" value="CAP_ED"/>
    <property type="match status" value="1"/>
</dbReference>
<protein>
    <submittedName>
        <fullName evidence="13">Cyclic nucleotide-gated ion channel 20, chloroplastic</fullName>
    </submittedName>
</protein>
<evidence type="ECO:0000256" key="5">
    <source>
        <dbReference type="ARBA" id="ARBA00022989"/>
    </source>
</evidence>
<dbReference type="Pfam" id="PF00520">
    <property type="entry name" value="Ion_trans"/>
    <property type="match status" value="1"/>
</dbReference>
<dbReference type="SUPFAM" id="SSF51206">
    <property type="entry name" value="cAMP-binding domain-like"/>
    <property type="match status" value="1"/>
</dbReference>
<keyword evidence="7 11" id="KW-0472">Membrane</keyword>
<keyword evidence="6" id="KW-0406">Ion transport</keyword>
<evidence type="ECO:0000256" key="11">
    <source>
        <dbReference type="SAM" id="Phobius"/>
    </source>
</evidence>
<accession>A0A3L6RVA3</accession>
<proteinExistence type="inferred from homology"/>
<evidence type="ECO:0000256" key="7">
    <source>
        <dbReference type="ARBA" id="ARBA00023136"/>
    </source>
</evidence>
<reference evidence="14" key="1">
    <citation type="journal article" date="2019" name="Nat. Commun.">
        <title>The genome of broomcorn millet.</title>
        <authorList>
            <person name="Zou C."/>
            <person name="Miki D."/>
            <person name="Li D."/>
            <person name="Tang Q."/>
            <person name="Xiao L."/>
            <person name="Rajput S."/>
            <person name="Deng P."/>
            <person name="Jia W."/>
            <person name="Huang R."/>
            <person name="Zhang M."/>
            <person name="Sun Y."/>
            <person name="Hu J."/>
            <person name="Fu X."/>
            <person name="Schnable P.S."/>
            <person name="Li F."/>
            <person name="Zhang H."/>
            <person name="Feng B."/>
            <person name="Zhu X."/>
            <person name="Liu R."/>
            <person name="Schnable J.C."/>
            <person name="Zhu J.-K."/>
            <person name="Zhang H."/>
        </authorList>
    </citation>
    <scope>NUCLEOTIDE SEQUENCE [LARGE SCALE GENOMIC DNA]</scope>
</reference>
<name>A0A3L6RVA3_PANMI</name>
<dbReference type="Gene3D" id="1.10.287.630">
    <property type="entry name" value="Helix hairpin bin"/>
    <property type="match status" value="1"/>
</dbReference>
<dbReference type="Proteomes" id="UP000275267">
    <property type="component" value="Unassembled WGS sequence"/>
</dbReference>
<feature type="transmembrane region" description="Helical" evidence="11">
    <location>
        <begin position="375"/>
        <end position="396"/>
    </location>
</feature>
<dbReference type="EMBL" id="PQIB02000007">
    <property type="protein sequence ID" value="RLN09370.1"/>
    <property type="molecule type" value="Genomic_DNA"/>
</dbReference>
<keyword evidence="3" id="KW-0813">Transport</keyword>
<keyword evidence="4 11" id="KW-0812">Transmembrane</keyword>
<dbReference type="GO" id="GO:0016020">
    <property type="term" value="C:membrane"/>
    <property type="evidence" value="ECO:0007669"/>
    <property type="project" value="UniProtKB-SubCell"/>
</dbReference>
<dbReference type="InterPro" id="IPR018490">
    <property type="entry name" value="cNMP-bd_dom_sf"/>
</dbReference>
<dbReference type="SMART" id="SM00100">
    <property type="entry name" value="cNMP"/>
    <property type="match status" value="1"/>
</dbReference>